<evidence type="ECO:0000256" key="1">
    <source>
        <dbReference type="ARBA" id="ARBA00004651"/>
    </source>
</evidence>
<keyword evidence="6 8" id="KW-1133">Transmembrane helix</keyword>
<dbReference type="PANTHER" id="PTHR32196">
    <property type="entry name" value="ABC TRANSPORTER PERMEASE PROTEIN YPHD-RELATED-RELATED"/>
    <property type="match status" value="1"/>
</dbReference>
<keyword evidence="5 8" id="KW-0812">Transmembrane</keyword>
<evidence type="ECO:0000256" key="3">
    <source>
        <dbReference type="ARBA" id="ARBA00022475"/>
    </source>
</evidence>
<feature type="transmembrane region" description="Helical" evidence="8">
    <location>
        <begin position="164"/>
        <end position="184"/>
    </location>
</feature>
<feature type="transmembrane region" description="Helical" evidence="8">
    <location>
        <begin position="45"/>
        <end position="64"/>
    </location>
</feature>
<evidence type="ECO:0000313" key="10">
    <source>
        <dbReference type="Proteomes" id="UP000198906"/>
    </source>
</evidence>
<feature type="transmembrane region" description="Helical" evidence="8">
    <location>
        <begin position="295"/>
        <end position="314"/>
    </location>
</feature>
<dbReference type="AlphaFoldDB" id="A0A1C6SL16"/>
<evidence type="ECO:0000256" key="4">
    <source>
        <dbReference type="ARBA" id="ARBA00022519"/>
    </source>
</evidence>
<feature type="transmembrane region" description="Helical" evidence="8">
    <location>
        <begin position="100"/>
        <end position="118"/>
    </location>
</feature>
<keyword evidence="4" id="KW-0997">Cell inner membrane</keyword>
<feature type="transmembrane region" description="Helical" evidence="8">
    <location>
        <begin position="76"/>
        <end position="94"/>
    </location>
</feature>
<feature type="transmembrane region" description="Helical" evidence="8">
    <location>
        <begin position="125"/>
        <end position="144"/>
    </location>
</feature>
<organism evidence="9 10">
    <name type="scientific">Micromonospora inyonensis</name>
    <dbReference type="NCBI Taxonomy" id="47866"/>
    <lineage>
        <taxon>Bacteria</taxon>
        <taxon>Bacillati</taxon>
        <taxon>Actinomycetota</taxon>
        <taxon>Actinomycetes</taxon>
        <taxon>Micromonosporales</taxon>
        <taxon>Micromonosporaceae</taxon>
        <taxon>Micromonospora</taxon>
    </lineage>
</organism>
<evidence type="ECO:0000256" key="2">
    <source>
        <dbReference type="ARBA" id="ARBA00022448"/>
    </source>
</evidence>
<gene>
    <name evidence="9" type="ORF">GA0074694_5628</name>
</gene>
<dbReference type="EMBL" id="FMHU01000002">
    <property type="protein sequence ID" value="SCL30211.1"/>
    <property type="molecule type" value="Genomic_DNA"/>
</dbReference>
<dbReference type="CDD" id="cd06579">
    <property type="entry name" value="TM_PBP1_transp_AraH_like"/>
    <property type="match status" value="1"/>
</dbReference>
<name>A0A1C6SL16_9ACTN</name>
<feature type="transmembrane region" description="Helical" evidence="8">
    <location>
        <begin position="21"/>
        <end position="39"/>
    </location>
</feature>
<accession>A0A1C6SL16</accession>
<protein>
    <submittedName>
        <fullName evidence="9">Monosaccharide ABC transporter membrane protein, CUT2 family</fullName>
    </submittedName>
</protein>
<keyword evidence="10" id="KW-1185">Reference proteome</keyword>
<dbReference type="PANTHER" id="PTHR32196:SF21">
    <property type="entry name" value="ABC TRANSPORTER PERMEASE PROTEIN YPHD-RELATED"/>
    <property type="match status" value="1"/>
</dbReference>
<keyword evidence="3" id="KW-1003">Cell membrane</keyword>
<reference evidence="10" key="1">
    <citation type="submission" date="2016-06" db="EMBL/GenBank/DDBJ databases">
        <authorList>
            <person name="Varghese N."/>
        </authorList>
    </citation>
    <scope>NUCLEOTIDE SEQUENCE [LARGE SCALE GENOMIC DNA]</scope>
    <source>
        <strain evidence="10">DSM 46123</strain>
    </source>
</reference>
<evidence type="ECO:0000256" key="5">
    <source>
        <dbReference type="ARBA" id="ARBA00022692"/>
    </source>
</evidence>
<evidence type="ECO:0000256" key="8">
    <source>
        <dbReference type="SAM" id="Phobius"/>
    </source>
</evidence>
<evidence type="ECO:0000313" key="9">
    <source>
        <dbReference type="EMBL" id="SCL30211.1"/>
    </source>
</evidence>
<dbReference type="Proteomes" id="UP000198906">
    <property type="component" value="Unassembled WGS sequence"/>
</dbReference>
<proteinExistence type="predicted"/>
<evidence type="ECO:0000256" key="6">
    <source>
        <dbReference type="ARBA" id="ARBA00022989"/>
    </source>
</evidence>
<keyword evidence="2" id="KW-0813">Transport</keyword>
<dbReference type="GO" id="GO:0022857">
    <property type="term" value="F:transmembrane transporter activity"/>
    <property type="evidence" value="ECO:0007669"/>
    <property type="project" value="InterPro"/>
</dbReference>
<feature type="transmembrane region" description="Helical" evidence="8">
    <location>
        <begin position="215"/>
        <end position="235"/>
    </location>
</feature>
<dbReference type="GO" id="GO:0005886">
    <property type="term" value="C:plasma membrane"/>
    <property type="evidence" value="ECO:0007669"/>
    <property type="project" value="UniProtKB-SubCell"/>
</dbReference>
<keyword evidence="7 8" id="KW-0472">Membrane</keyword>
<evidence type="ECO:0000256" key="7">
    <source>
        <dbReference type="ARBA" id="ARBA00023136"/>
    </source>
</evidence>
<dbReference type="Pfam" id="PF02653">
    <property type="entry name" value="BPD_transp_2"/>
    <property type="match status" value="1"/>
</dbReference>
<feature type="transmembrane region" description="Helical" evidence="8">
    <location>
        <begin position="241"/>
        <end position="258"/>
    </location>
</feature>
<feature type="transmembrane region" description="Helical" evidence="8">
    <location>
        <begin position="270"/>
        <end position="289"/>
    </location>
</feature>
<dbReference type="STRING" id="47866.GA0074694_5628"/>
<comment type="subcellular location">
    <subcellularLocation>
        <location evidence="1">Cell membrane</location>
        <topology evidence="1">Multi-pass membrane protein</topology>
    </subcellularLocation>
</comment>
<sequence>MTNLVATAMPSRALLRRTGPAMVSTVAMVAMIGVCASLQSDVLTVPGLTLVLSAAVPLVIAAQAQMVLMAVGDIDLGIGNFVGLVTVVTATKLVSSPGTGALMLLGLVAAYAVLGALIHLRRVPSLIATLGASFVWLGLGMFVLPTPGGSTPQWLATFGSWQPGGFPAPLLPILVVTAVVWLLSARSSVGVRARALGSNPVALQRAGLRPLAARVVAYAVAGALGVLSGLALASQTGGGDVSSATSYTLITVAAVILGRGSFAGGTAVPWGVAIGGITLGLVSVVLSLLDVPSNMQSAVQGAIVLAVLAGRVVVGKVLR</sequence>
<dbReference type="InterPro" id="IPR001851">
    <property type="entry name" value="ABC_transp_permease"/>
</dbReference>
<dbReference type="RefSeq" id="WP_091462856.1">
    <property type="nucleotide sequence ID" value="NZ_FMHU01000002.1"/>
</dbReference>